<dbReference type="eggNOG" id="COG3386">
    <property type="taxonomic scope" value="Bacteria"/>
</dbReference>
<feature type="signal peptide" evidence="3">
    <location>
        <begin position="1"/>
        <end position="24"/>
    </location>
</feature>
<evidence type="ECO:0000256" key="2">
    <source>
        <dbReference type="SAM" id="Phobius"/>
    </source>
</evidence>
<keyword evidence="2" id="KW-0812">Transmembrane</keyword>
<feature type="compositionally biased region" description="Gly residues" evidence="1">
    <location>
        <begin position="407"/>
        <end position="420"/>
    </location>
</feature>
<keyword evidence="2" id="KW-1133">Transmembrane helix</keyword>
<name>I0HGH7_ACTM4</name>
<keyword evidence="2" id="KW-0472">Membrane</keyword>
<organism evidence="4 5">
    <name type="scientific">Actinoplanes missouriensis (strain ATCC 14538 / DSM 43046 / CBS 188.64 / JCM 3121 / NBRC 102363 / NCIMB 12654 / NRRL B-3342 / UNCC 431)</name>
    <dbReference type="NCBI Taxonomy" id="512565"/>
    <lineage>
        <taxon>Bacteria</taxon>
        <taxon>Bacillati</taxon>
        <taxon>Actinomycetota</taxon>
        <taxon>Actinomycetes</taxon>
        <taxon>Micromonosporales</taxon>
        <taxon>Micromonosporaceae</taxon>
        <taxon>Actinoplanes</taxon>
    </lineage>
</organism>
<dbReference type="STRING" id="512565.AMIS_68940"/>
<feature type="chain" id="PRO_5003628889" evidence="3">
    <location>
        <begin position="25"/>
        <end position="624"/>
    </location>
</feature>
<dbReference type="PATRIC" id="fig|512565.3.peg.6895"/>
<dbReference type="HOGENOM" id="CLU_024373_0_0_11"/>
<dbReference type="OrthoDB" id="9801244at2"/>
<feature type="compositionally biased region" description="Pro residues" evidence="1">
    <location>
        <begin position="466"/>
        <end position="476"/>
    </location>
</feature>
<reference evidence="4 5" key="1">
    <citation type="submission" date="2012-02" db="EMBL/GenBank/DDBJ databases">
        <title>Complete genome sequence of Actinoplanes missouriensis 431 (= NBRC 102363).</title>
        <authorList>
            <person name="Ohnishi Y."/>
            <person name="Ishikawa J."/>
            <person name="Sekine M."/>
            <person name="Hosoyama A."/>
            <person name="Harada T."/>
            <person name="Narita H."/>
            <person name="Hata T."/>
            <person name="Konno Y."/>
            <person name="Tutikane K."/>
            <person name="Fujita N."/>
            <person name="Horinouchi S."/>
            <person name="Hayakawa M."/>
        </authorList>
    </citation>
    <scope>NUCLEOTIDE SEQUENCE [LARGE SCALE GENOMIC DNA]</scope>
    <source>
        <strain evidence="5">ATCC 14538 / DSM 43046 / CBS 188.64 / JCM 3121 / NBRC 102363 / NCIMB 12654 / NRRL B-3342 / UNCC 431</strain>
    </source>
</reference>
<feature type="compositionally biased region" description="Gly residues" evidence="1">
    <location>
        <begin position="431"/>
        <end position="442"/>
    </location>
</feature>
<protein>
    <submittedName>
        <fullName evidence="4">Uncharacterized protein</fullName>
    </submittedName>
</protein>
<dbReference type="SUPFAM" id="SSF50969">
    <property type="entry name" value="YVTN repeat-like/Quinoprotein amine dehydrogenase"/>
    <property type="match status" value="1"/>
</dbReference>
<feature type="region of interest" description="Disordered" evidence="1">
    <location>
        <begin position="369"/>
        <end position="624"/>
    </location>
</feature>
<gene>
    <name evidence="4" type="ordered locus">AMIS_68940</name>
</gene>
<dbReference type="RefSeq" id="WP_014446999.1">
    <property type="nucleotide sequence ID" value="NC_017093.1"/>
</dbReference>
<feature type="compositionally biased region" description="Gly residues" evidence="1">
    <location>
        <begin position="559"/>
        <end position="574"/>
    </location>
</feature>
<feature type="compositionally biased region" description="Pro residues" evidence="1">
    <location>
        <begin position="593"/>
        <end position="603"/>
    </location>
</feature>
<dbReference type="AlphaFoldDB" id="I0HGH7"/>
<feature type="compositionally biased region" description="Low complexity" evidence="1">
    <location>
        <begin position="513"/>
        <end position="522"/>
    </location>
</feature>
<evidence type="ECO:0000313" key="4">
    <source>
        <dbReference type="EMBL" id="BAL92114.1"/>
    </source>
</evidence>
<keyword evidence="5" id="KW-1185">Reference proteome</keyword>
<feature type="compositionally biased region" description="Gly residues" evidence="1">
    <location>
        <begin position="530"/>
        <end position="549"/>
    </location>
</feature>
<evidence type="ECO:0000256" key="1">
    <source>
        <dbReference type="SAM" id="MobiDB-lite"/>
    </source>
</evidence>
<dbReference type="KEGG" id="ams:AMIS_68940"/>
<feature type="transmembrane region" description="Helical" evidence="2">
    <location>
        <begin position="339"/>
        <end position="362"/>
    </location>
</feature>
<evidence type="ECO:0000256" key="3">
    <source>
        <dbReference type="SAM" id="SignalP"/>
    </source>
</evidence>
<proteinExistence type="predicted"/>
<accession>I0HGH7</accession>
<dbReference type="Proteomes" id="UP000007882">
    <property type="component" value="Chromosome"/>
</dbReference>
<evidence type="ECO:0000313" key="5">
    <source>
        <dbReference type="Proteomes" id="UP000007882"/>
    </source>
</evidence>
<dbReference type="EMBL" id="AP012319">
    <property type="protein sequence ID" value="BAL92114.1"/>
    <property type="molecule type" value="Genomic_DNA"/>
</dbReference>
<keyword evidence="3" id="KW-0732">Signal</keyword>
<dbReference type="InterPro" id="IPR011044">
    <property type="entry name" value="Quino_amine_DH_bsu"/>
</dbReference>
<sequence length="624" mass="62932">MRRLVFSIIVAMGFVMVGSSSASAEDPTPAPTVSAKATPGKKLCKIVDKRLDEISGLVATDDGYVAIDDGTTDEAKRKIFFLNKKCVVTKEQEYSGDGPKDPEDMVLSADGKTIWIADIGDNAVRTEGADPRKAVAVWKMPADGGKKPTLYRMTYPGGDNHDAEALLIDGDGLPLVITKEIGATAGVYKPSAALVAKSTAGVPMTKVADLKVNATETAGNALARIGNKTITGGAVAPGGAKVVLRTYTDALEWDVENGDVVAALKKEPRTTGLPNEPFGEAISYSPDGKSFITVSDMNGDLKVANNIREYTPATEVAAISKKSGQDSSGAAWYTDLDNLTYLVAGVGGLGLLLVAAGVFGIVRFRKSPRATAASEADDLPGGLNTADPETELIGVGGLPQRAPAYGRPGGGAGPVYGGAQAGPPPGAPGPQRGGNGVYGGAPAGAPAGAAAGGGGQYGRPAGQQPPRGPQQVPPRGPQQGGGPRGPQQGGPKQGGPKQGSPKQGGPKQGGPRGPQQQPRGPQQVPPRGPQQGGGPRGPQQGGPQQGGPRGPQQQPRGPQQGGGPRGPQQGGAGPRGPQQVPPRGPQQGGPRGPQQPPRGPKPPSGRGGGGGGVYGGGGGRPDDR</sequence>
<feature type="compositionally biased region" description="Gly residues" evidence="1">
    <location>
        <begin position="478"/>
        <end position="497"/>
    </location>
</feature>
<feature type="compositionally biased region" description="Gly residues" evidence="1">
    <location>
        <begin position="605"/>
        <end position="624"/>
    </location>
</feature>